<dbReference type="EMBL" id="OL546139">
    <property type="protein sequence ID" value="WAU86888.1"/>
    <property type="molecule type" value="mRNA"/>
</dbReference>
<sequence length="79" mass="8808">MKTKGNKKASVEEGSIGEVASCYLDLHQVNKPIAAGDRDASHVRREVKLHLLSPIGHLPRNPNWQNIKEARVKIENEKG</sequence>
<evidence type="ECO:0000313" key="1">
    <source>
        <dbReference type="EMBL" id="WAU86888.1"/>
    </source>
</evidence>
<reference evidence="1" key="1">
    <citation type="submission" date="2021-11" db="EMBL/GenBank/DDBJ databases">
        <authorList>
            <person name="Zhang Y."/>
            <person name="Ren M."/>
            <person name="Zhang X."/>
            <person name="Zhou X."/>
            <person name="Yang J."/>
        </authorList>
    </citation>
    <scope>NUCLEOTIDE SEQUENCE</scope>
</reference>
<name>A0A9E9L5R4_BETPL</name>
<protein>
    <submittedName>
        <fullName evidence="1">Birch protein</fullName>
    </submittedName>
</protein>
<proteinExistence type="evidence at transcript level"/>
<accession>A0A9E9L5R4</accession>
<organism evidence="1">
    <name type="scientific">Betula platyphylla</name>
    <name type="common">Asian white birch</name>
    <dbReference type="NCBI Taxonomy" id="78630"/>
    <lineage>
        <taxon>Eukaryota</taxon>
        <taxon>Viridiplantae</taxon>
        <taxon>Streptophyta</taxon>
        <taxon>Embryophyta</taxon>
        <taxon>Tracheophyta</taxon>
        <taxon>Spermatophyta</taxon>
        <taxon>Magnoliopsida</taxon>
        <taxon>eudicotyledons</taxon>
        <taxon>Gunneridae</taxon>
        <taxon>Pentapetalae</taxon>
        <taxon>rosids</taxon>
        <taxon>fabids</taxon>
        <taxon>Fagales</taxon>
        <taxon>Betulaceae</taxon>
        <taxon>Betula</taxon>
    </lineage>
</organism>
<dbReference type="AlphaFoldDB" id="A0A9E9L5R4"/>